<evidence type="ECO:0000313" key="1">
    <source>
        <dbReference type="EMBL" id="EJF84221.1"/>
    </source>
</evidence>
<name>A0ABN0GLX9_BAREL</name>
<evidence type="ECO:0000313" key="2">
    <source>
        <dbReference type="Proteomes" id="UP000008942"/>
    </source>
</evidence>
<accession>A0ABN0GLX9</accession>
<gene>
    <name evidence="1" type="ORF">MCU_00889</name>
</gene>
<dbReference type="EMBL" id="AILW01000003">
    <property type="protein sequence ID" value="EJF84221.1"/>
    <property type="molecule type" value="Genomic_DNA"/>
</dbReference>
<protein>
    <submittedName>
        <fullName evidence="1">Uncharacterized protein</fullName>
    </submittedName>
</protein>
<sequence length="90" mass="9971">MDPEDNIILFPILLRLAPFLTYSIVASADNKKETKSTILSTLNNPMHVYISLGKHPVINIHKNTANIDISKASVIKKGKDILLFTIGKNV</sequence>
<reference evidence="1 2" key="1">
    <citation type="submission" date="2012-03" db="EMBL/GenBank/DDBJ databases">
        <title>The Genome Sequence of Bartonella elizabethae Re6043vi.</title>
        <authorList>
            <consortium name="The Broad Institute Genome Sequencing Platform"/>
            <consortium name="The Broad Institute Genome Sequencing Center for Infectious Disease"/>
            <person name="Feldgarden M."/>
            <person name="Kirby J."/>
            <person name="Kosoy M."/>
            <person name="Birtles R."/>
            <person name="Probert W.S."/>
            <person name="Chiaraviglio L."/>
            <person name="Young S.K."/>
            <person name="Zeng Q."/>
            <person name="Gargeya S."/>
            <person name="Fitzgerald M."/>
            <person name="Haas B."/>
            <person name="Abouelleil A."/>
            <person name="Alvarado L."/>
            <person name="Arachchi H.M."/>
            <person name="Berlin A."/>
            <person name="Chapman S.B."/>
            <person name="Gearin G."/>
            <person name="Goldberg J."/>
            <person name="Griggs A."/>
            <person name="Gujja S."/>
            <person name="Hansen M."/>
            <person name="Heiman D."/>
            <person name="Howarth C."/>
            <person name="Larimer J."/>
            <person name="Lui A."/>
            <person name="MacDonald P.J.P."/>
            <person name="McCowen C."/>
            <person name="Montmayeur A."/>
            <person name="Murphy C."/>
            <person name="Neiman D."/>
            <person name="Pearson M."/>
            <person name="Priest M."/>
            <person name="Roberts A."/>
            <person name="Saif S."/>
            <person name="Shea T."/>
            <person name="Sisk P."/>
            <person name="Stolte C."/>
            <person name="Sykes S."/>
            <person name="Wortman J."/>
            <person name="Nusbaum C."/>
            <person name="Birren B."/>
        </authorList>
    </citation>
    <scope>NUCLEOTIDE SEQUENCE [LARGE SCALE GENOMIC DNA]</scope>
    <source>
        <strain evidence="1 2">Re6043vi</strain>
    </source>
</reference>
<proteinExistence type="predicted"/>
<comment type="caution">
    <text evidence="1">The sequence shown here is derived from an EMBL/GenBank/DDBJ whole genome shotgun (WGS) entry which is preliminary data.</text>
</comment>
<organism evidence="1 2">
    <name type="scientific">Bartonella elizabethae Re6043vi</name>
    <dbReference type="NCBI Taxonomy" id="1094554"/>
    <lineage>
        <taxon>Bacteria</taxon>
        <taxon>Pseudomonadati</taxon>
        <taxon>Pseudomonadota</taxon>
        <taxon>Alphaproteobacteria</taxon>
        <taxon>Hyphomicrobiales</taxon>
        <taxon>Bartonellaceae</taxon>
        <taxon>Bartonella</taxon>
    </lineage>
</organism>
<dbReference type="RefSeq" id="WP_005774077.1">
    <property type="nucleotide sequence ID" value="NZ_JH725139.1"/>
</dbReference>
<keyword evidence="2" id="KW-1185">Reference proteome</keyword>
<dbReference type="Proteomes" id="UP000008942">
    <property type="component" value="Unassembled WGS sequence"/>
</dbReference>